<organism evidence="2 3">
    <name type="scientific">Pterulicium gracile</name>
    <dbReference type="NCBI Taxonomy" id="1884261"/>
    <lineage>
        <taxon>Eukaryota</taxon>
        <taxon>Fungi</taxon>
        <taxon>Dikarya</taxon>
        <taxon>Basidiomycota</taxon>
        <taxon>Agaricomycotina</taxon>
        <taxon>Agaricomycetes</taxon>
        <taxon>Agaricomycetidae</taxon>
        <taxon>Agaricales</taxon>
        <taxon>Pleurotineae</taxon>
        <taxon>Pterulaceae</taxon>
        <taxon>Pterulicium</taxon>
    </lineage>
</organism>
<feature type="compositionally biased region" description="Low complexity" evidence="1">
    <location>
        <begin position="51"/>
        <end position="67"/>
    </location>
</feature>
<feature type="compositionally biased region" description="Low complexity" evidence="1">
    <location>
        <begin position="209"/>
        <end position="229"/>
    </location>
</feature>
<name>A0A5C3QEF6_9AGAR</name>
<dbReference type="Proteomes" id="UP000305067">
    <property type="component" value="Unassembled WGS sequence"/>
</dbReference>
<feature type="region of interest" description="Disordered" evidence="1">
    <location>
        <begin position="209"/>
        <end position="304"/>
    </location>
</feature>
<feature type="region of interest" description="Disordered" evidence="1">
    <location>
        <begin position="354"/>
        <end position="502"/>
    </location>
</feature>
<dbReference type="AlphaFoldDB" id="A0A5C3QEF6"/>
<proteinExistence type="predicted"/>
<feature type="compositionally biased region" description="Polar residues" evidence="1">
    <location>
        <begin position="370"/>
        <end position="395"/>
    </location>
</feature>
<protein>
    <submittedName>
        <fullName evidence="2">Uncharacterized protein</fullName>
    </submittedName>
</protein>
<feature type="compositionally biased region" description="Low complexity" evidence="1">
    <location>
        <begin position="354"/>
        <end position="369"/>
    </location>
</feature>
<feature type="region of interest" description="Disordered" evidence="1">
    <location>
        <begin position="139"/>
        <end position="159"/>
    </location>
</feature>
<feature type="compositionally biased region" description="Basic residues" evidence="1">
    <location>
        <begin position="39"/>
        <end position="50"/>
    </location>
</feature>
<keyword evidence="3" id="KW-1185">Reference proteome</keyword>
<sequence>MSFASTTAVPTVVSNIPFIERIPHYNDDDDQDSSAPATPKRRKRGARKGKGPQAEDSLDALAAASQDLAREISKTSRPSSIKSSSSSQLRPPNFEPVSFFPVPTALCTSASASASTSLHDSASWRSKSNASLPLASAQITPPASVDPVPSSSSPAKKASKWKSFPFGKAHGTRTIAEVVEAPSDPRLCGVAMSATASNVSDLIMGLSSATAPPPTLSSKPSKPSLKLAPKPTPIPPLPSIAARLNRSVPQLANLDQSDADSETRLNHSRGRRSRVRSAASRDNSRSSSRHSNSSRAPSQSADHPAFHFNYKESSTARAVSPSSTYSAGQMSSGGSLSSAATSLSDFSRYSVGSARSLSTTATTASSLSSCNWRQRQSPTSPRARSPESNSTSSRNIKSHMAELPWEPHTASREHRPVSTDDNDSSLSYPRKHRSRKLKGPDLGTINERPGPPKSPRPLKDASTSTTDLGGNMSDDEGDGSRKSTRGQGNSLTKMLHLHVLRR</sequence>
<dbReference type="STRING" id="1884261.A0A5C3QEF6"/>
<feature type="region of interest" description="Disordered" evidence="1">
    <location>
        <begin position="22"/>
        <end position="94"/>
    </location>
</feature>
<dbReference type="EMBL" id="ML178828">
    <property type="protein sequence ID" value="TFL00456.1"/>
    <property type="molecule type" value="Genomic_DNA"/>
</dbReference>
<accession>A0A5C3QEF6</accession>
<gene>
    <name evidence="2" type="ORF">BDV98DRAFT_101209</name>
</gene>
<feature type="compositionally biased region" description="Low complexity" evidence="1">
    <location>
        <begin position="276"/>
        <end position="301"/>
    </location>
</feature>
<feature type="compositionally biased region" description="Low complexity" evidence="1">
    <location>
        <begin position="326"/>
        <end position="340"/>
    </location>
</feature>
<feature type="compositionally biased region" description="Low complexity" evidence="1">
    <location>
        <begin position="75"/>
        <end position="87"/>
    </location>
</feature>
<evidence type="ECO:0000256" key="1">
    <source>
        <dbReference type="SAM" id="MobiDB-lite"/>
    </source>
</evidence>
<feature type="compositionally biased region" description="Polar residues" evidence="1">
    <location>
        <begin position="247"/>
        <end position="256"/>
    </location>
</feature>
<evidence type="ECO:0000313" key="3">
    <source>
        <dbReference type="Proteomes" id="UP000305067"/>
    </source>
</evidence>
<reference evidence="2 3" key="1">
    <citation type="journal article" date="2019" name="Nat. Ecol. Evol.">
        <title>Megaphylogeny resolves global patterns of mushroom evolution.</title>
        <authorList>
            <person name="Varga T."/>
            <person name="Krizsan K."/>
            <person name="Foldi C."/>
            <person name="Dima B."/>
            <person name="Sanchez-Garcia M."/>
            <person name="Sanchez-Ramirez S."/>
            <person name="Szollosi G.J."/>
            <person name="Szarkandi J.G."/>
            <person name="Papp V."/>
            <person name="Albert L."/>
            <person name="Andreopoulos W."/>
            <person name="Angelini C."/>
            <person name="Antonin V."/>
            <person name="Barry K.W."/>
            <person name="Bougher N.L."/>
            <person name="Buchanan P."/>
            <person name="Buyck B."/>
            <person name="Bense V."/>
            <person name="Catcheside P."/>
            <person name="Chovatia M."/>
            <person name="Cooper J."/>
            <person name="Damon W."/>
            <person name="Desjardin D."/>
            <person name="Finy P."/>
            <person name="Geml J."/>
            <person name="Haridas S."/>
            <person name="Hughes K."/>
            <person name="Justo A."/>
            <person name="Karasinski D."/>
            <person name="Kautmanova I."/>
            <person name="Kiss B."/>
            <person name="Kocsube S."/>
            <person name="Kotiranta H."/>
            <person name="LaButti K.M."/>
            <person name="Lechner B.E."/>
            <person name="Liimatainen K."/>
            <person name="Lipzen A."/>
            <person name="Lukacs Z."/>
            <person name="Mihaltcheva S."/>
            <person name="Morgado L.N."/>
            <person name="Niskanen T."/>
            <person name="Noordeloos M.E."/>
            <person name="Ohm R.A."/>
            <person name="Ortiz-Santana B."/>
            <person name="Ovrebo C."/>
            <person name="Racz N."/>
            <person name="Riley R."/>
            <person name="Savchenko A."/>
            <person name="Shiryaev A."/>
            <person name="Soop K."/>
            <person name="Spirin V."/>
            <person name="Szebenyi C."/>
            <person name="Tomsovsky M."/>
            <person name="Tulloss R.E."/>
            <person name="Uehling J."/>
            <person name="Grigoriev I.V."/>
            <person name="Vagvolgyi C."/>
            <person name="Papp T."/>
            <person name="Martin F.M."/>
            <person name="Miettinen O."/>
            <person name="Hibbett D.S."/>
            <person name="Nagy L.G."/>
        </authorList>
    </citation>
    <scope>NUCLEOTIDE SEQUENCE [LARGE SCALE GENOMIC DNA]</scope>
    <source>
        <strain evidence="2 3">CBS 309.79</strain>
    </source>
</reference>
<feature type="compositionally biased region" description="Low complexity" evidence="1">
    <location>
        <begin position="141"/>
        <end position="156"/>
    </location>
</feature>
<feature type="region of interest" description="Disordered" evidence="1">
    <location>
        <begin position="321"/>
        <end position="340"/>
    </location>
</feature>
<feature type="compositionally biased region" description="Basic residues" evidence="1">
    <location>
        <begin position="266"/>
        <end position="275"/>
    </location>
</feature>
<evidence type="ECO:0000313" key="2">
    <source>
        <dbReference type="EMBL" id="TFL00456.1"/>
    </source>
</evidence>
<feature type="compositionally biased region" description="Basic and acidic residues" evidence="1">
    <location>
        <begin position="409"/>
        <end position="418"/>
    </location>
</feature>